<evidence type="ECO:0000313" key="1">
    <source>
        <dbReference type="EMBL" id="SVP88766.1"/>
    </source>
</evidence>
<proteinExistence type="predicted"/>
<sequence length="224" mass="25636">MLEEKLEYKAELVDGKPVLCCKFGNDKDWNNITNLRYDVEKLTFNSLDNKKFTFSNCSNGLKDLTFAIMFSCVCSEVIYKDQILWSYWVNPFCGYPIKLLFNLKSNTLALSFKQNKLIPLNINCYNTTNSDISGKSINSVNTVNDMIDGIFEIENGFVEMIDKDGCVNTVETSLGLAWRREPEEPFPVSVIYQGNNRVVLVSRNQFTTCTFNGVQWSRNTTKTL</sequence>
<dbReference type="InterPro" id="IPR007480">
    <property type="entry name" value="DUF529"/>
</dbReference>
<organism evidence="1">
    <name type="scientific">Theileria annulata</name>
    <dbReference type="NCBI Taxonomy" id="5874"/>
    <lineage>
        <taxon>Eukaryota</taxon>
        <taxon>Sar</taxon>
        <taxon>Alveolata</taxon>
        <taxon>Apicomplexa</taxon>
        <taxon>Aconoidasida</taxon>
        <taxon>Piroplasmida</taxon>
        <taxon>Theileriidae</taxon>
        <taxon>Theileria</taxon>
    </lineage>
</organism>
<dbReference type="EMBL" id="UIVS01000001">
    <property type="protein sequence ID" value="SVP89916.1"/>
    <property type="molecule type" value="Genomic_DNA"/>
</dbReference>
<dbReference type="Pfam" id="PF04385">
    <property type="entry name" value="FAINT"/>
    <property type="match status" value="1"/>
</dbReference>
<dbReference type="EMBL" id="UIVT01000001">
    <property type="protein sequence ID" value="SVP88766.1"/>
    <property type="molecule type" value="Genomic_DNA"/>
</dbReference>
<name>A0A3B0MGV2_THEAN</name>
<accession>A0A3B0MGV2</accession>
<dbReference type="AlphaFoldDB" id="A0A3B0MGV2"/>
<dbReference type="VEuPathDB" id="PiroplasmaDB:TA03060"/>
<evidence type="ECO:0000313" key="2">
    <source>
        <dbReference type="EMBL" id="SVP89916.1"/>
    </source>
</evidence>
<protein>
    <submittedName>
        <fullName evidence="1">SfiI-subtelomeric related protein family member, putative</fullName>
    </submittedName>
</protein>
<gene>
    <name evidence="1" type="ORF">TAT_000062100</name>
    <name evidence="2" type="ORF">TAV_000061800</name>
</gene>
<reference evidence="1" key="1">
    <citation type="submission" date="2018-07" db="EMBL/GenBank/DDBJ databases">
        <authorList>
            <person name="Quirk P.G."/>
            <person name="Krulwich T.A."/>
        </authorList>
    </citation>
    <scope>NUCLEOTIDE SEQUENCE</scope>
    <source>
        <strain evidence="1">Anand</strain>
    </source>
</reference>